<dbReference type="EMBL" id="QJOW01000002">
    <property type="protein sequence ID" value="KAB7517152.1"/>
    <property type="molecule type" value="Genomic_DNA"/>
</dbReference>
<evidence type="ECO:0000313" key="5">
    <source>
        <dbReference type="Proteomes" id="UP000326207"/>
    </source>
</evidence>
<accession>A0A5N5UIC6</accession>
<reference evidence="5 6" key="1">
    <citation type="submission" date="2019-10" db="EMBL/GenBank/DDBJ databases">
        <title>Unraveling microbial dark matter from salterns through culturing: the case of the genus Halosegnis.</title>
        <authorList>
            <person name="Duran-Viseras A."/>
            <person name="Andrei A.-S."/>
            <person name="Vera-Gargallo B."/>
            <person name="Ghai R."/>
            <person name="Sanchez-Porro C."/>
            <person name="Ventosa A."/>
        </authorList>
    </citation>
    <scope>NUCLEOTIDE SEQUENCE [LARGE SCALE GENOMIC DNA]</scope>
    <source>
        <strain evidence="3 6">F17-44</strain>
        <strain evidence="2 7">F18-79</strain>
        <strain evidence="4 5">F19-13</strain>
    </source>
</reference>
<dbReference type="EMBL" id="QKKZ01000001">
    <property type="protein sequence ID" value="KAB7515643.1"/>
    <property type="molecule type" value="Genomic_DNA"/>
</dbReference>
<keyword evidence="1" id="KW-0812">Transmembrane</keyword>
<dbReference type="AlphaFoldDB" id="A0A5N5UAJ0"/>
<keyword evidence="1" id="KW-1133">Transmembrane helix</keyword>
<feature type="transmembrane region" description="Helical" evidence="1">
    <location>
        <begin position="102"/>
        <end position="126"/>
    </location>
</feature>
<keyword evidence="1" id="KW-0472">Membrane</keyword>
<comment type="caution">
    <text evidence="2">The sequence shown here is derived from an EMBL/GenBank/DDBJ whole genome shotgun (WGS) entry which is preliminary data.</text>
</comment>
<evidence type="ECO:0000313" key="7">
    <source>
        <dbReference type="Proteomes" id="UP000326865"/>
    </source>
</evidence>
<dbReference type="OrthoDB" id="384480at2157"/>
<feature type="transmembrane region" description="Helical" evidence="1">
    <location>
        <begin position="59"/>
        <end position="82"/>
    </location>
</feature>
<evidence type="ECO:0000313" key="3">
    <source>
        <dbReference type="EMBL" id="KAB7517152.1"/>
    </source>
</evidence>
<accession>A0A5N5ULD1</accession>
<protein>
    <submittedName>
        <fullName evidence="2">Uncharacterized protein</fullName>
    </submittedName>
</protein>
<feature type="transmembrane region" description="Helical" evidence="1">
    <location>
        <begin position="138"/>
        <end position="166"/>
    </location>
</feature>
<gene>
    <name evidence="2" type="ORF">DM867_00395</name>
    <name evidence="3" type="ORF">DMP03_07285</name>
    <name evidence="4" type="ORF">DP108_00290</name>
</gene>
<proteinExistence type="predicted"/>
<evidence type="ECO:0000313" key="6">
    <source>
        <dbReference type="Proteomes" id="UP000326302"/>
    </source>
</evidence>
<dbReference type="Proteomes" id="UP000326207">
    <property type="component" value="Unassembled WGS sequence"/>
</dbReference>
<dbReference type="RefSeq" id="WP_152120027.1">
    <property type="nucleotide sequence ID" value="NZ_QJOW01000002.1"/>
</dbReference>
<dbReference type="Proteomes" id="UP000326865">
    <property type="component" value="Unassembled WGS sequence"/>
</dbReference>
<keyword evidence="7" id="KW-1185">Reference proteome</keyword>
<name>A0A5N5UAJ0_9EURY</name>
<dbReference type="Proteomes" id="UP000326302">
    <property type="component" value="Unassembled WGS sequence"/>
</dbReference>
<evidence type="ECO:0000313" key="2">
    <source>
        <dbReference type="EMBL" id="KAB7515643.1"/>
    </source>
</evidence>
<organism evidence="2 7">
    <name type="scientific">Halosegnis rubeus</name>
    <dbReference type="NCBI Taxonomy" id="2212850"/>
    <lineage>
        <taxon>Archaea</taxon>
        <taxon>Methanobacteriati</taxon>
        <taxon>Methanobacteriota</taxon>
        <taxon>Stenosarchaea group</taxon>
        <taxon>Halobacteria</taxon>
        <taxon>Halobacteriales</taxon>
        <taxon>Natronomonadaceae</taxon>
        <taxon>Halosegnis</taxon>
    </lineage>
</organism>
<evidence type="ECO:0000313" key="4">
    <source>
        <dbReference type="EMBL" id="KAB7519729.1"/>
    </source>
</evidence>
<evidence type="ECO:0000256" key="1">
    <source>
        <dbReference type="SAM" id="Phobius"/>
    </source>
</evidence>
<accession>A0A5N5UAJ0</accession>
<sequence>MLSPLVAVLVGRGIALDNGSRSAGDAALASVVGFLVMVFAGLAAASALGGTVSDTGTSVIGAGPLVGFTVGIGLTAAGAAAVTRADTTAVPVADGNALRGAAVTGTATFLVFGLGYTLSVFLASALGPGGQAPSAQSLGFGGGLFNGVAVALVFALLLSPIVAVLVGRIVGDRAVEPTGGAAAGGLASAVGIVGLLVVVLVALVVFSPAADTGGGVGSALPLGSLVGFVVGVGLTGAGSGYVAAR</sequence>
<dbReference type="EMBL" id="QMDY01000001">
    <property type="protein sequence ID" value="KAB7519729.1"/>
    <property type="molecule type" value="Genomic_DNA"/>
</dbReference>
<feature type="transmembrane region" description="Helical" evidence="1">
    <location>
        <begin position="219"/>
        <end position="244"/>
    </location>
</feature>
<feature type="transmembrane region" description="Helical" evidence="1">
    <location>
        <begin position="31"/>
        <end position="52"/>
    </location>
</feature>
<feature type="transmembrane region" description="Helical" evidence="1">
    <location>
        <begin position="186"/>
        <end position="207"/>
    </location>
</feature>